<sequence length="127" mass="13917">MEETKTDMVVVVVLMAQRTSLLSNRYMSFGTVAWVDVNEYETLQPDKIAMDGGEQNLKELNSMFSKPVKEHLSTDEGEVDDLAVISMDSKGIDIRVQQGAQVQLSEKGAGALTTLAKVSTIMTSEKS</sequence>
<accession>A0A1D6M000</accession>
<proteinExistence type="predicted"/>
<dbReference type="ExpressionAtlas" id="A0A1D6M000">
    <property type="expression patterns" value="baseline and differential"/>
</dbReference>
<organism evidence="1">
    <name type="scientific">Zea mays</name>
    <name type="common">Maize</name>
    <dbReference type="NCBI Taxonomy" id="4577"/>
    <lineage>
        <taxon>Eukaryota</taxon>
        <taxon>Viridiplantae</taxon>
        <taxon>Streptophyta</taxon>
        <taxon>Embryophyta</taxon>
        <taxon>Tracheophyta</taxon>
        <taxon>Spermatophyta</taxon>
        <taxon>Magnoliopsida</taxon>
        <taxon>Liliopsida</taxon>
        <taxon>Poales</taxon>
        <taxon>Poaceae</taxon>
        <taxon>PACMAD clade</taxon>
        <taxon>Panicoideae</taxon>
        <taxon>Andropogonodae</taxon>
        <taxon>Andropogoneae</taxon>
        <taxon>Tripsacinae</taxon>
        <taxon>Zea</taxon>
    </lineage>
</organism>
<gene>
    <name evidence="1" type="ORF">ZEAMMB73_Zm00001d037710</name>
</gene>
<dbReference type="EMBL" id="CM000782">
    <property type="protein sequence ID" value="AQK84641.1"/>
    <property type="molecule type" value="Genomic_DNA"/>
</dbReference>
<dbReference type="AlphaFoldDB" id="A0A1D6M000"/>
<dbReference type="InParanoid" id="A0A1D6M000"/>
<dbReference type="PANTHER" id="PTHR13343">
    <property type="entry name" value="CREG1 PROTEIN"/>
    <property type="match status" value="1"/>
</dbReference>
<protein>
    <submittedName>
        <fullName evidence="1">Pyridoxamine 5'-phosphate oxidase family protein</fullName>
    </submittedName>
</protein>
<dbReference type="PANTHER" id="PTHR13343:SF36">
    <property type="entry name" value="OS02G0148400 PROTEIN"/>
    <property type="match status" value="1"/>
</dbReference>
<reference evidence="1" key="1">
    <citation type="submission" date="2015-12" db="EMBL/GenBank/DDBJ databases">
        <title>Update maize B73 reference genome by single molecule sequencing technologies.</title>
        <authorList>
            <consortium name="Maize Genome Sequencing Project"/>
            <person name="Ware D."/>
        </authorList>
    </citation>
    <scope>NUCLEOTIDE SEQUENCE</scope>
    <source>
        <tissue evidence="1">Seedling</tissue>
    </source>
</reference>
<evidence type="ECO:0000313" key="1">
    <source>
        <dbReference type="EMBL" id="AQK84641.1"/>
    </source>
</evidence>
<name>A0A1D6M000_MAIZE</name>